<organism evidence="1 2">
    <name type="scientific">Haladaptatus pallidirubidus</name>
    <dbReference type="NCBI Taxonomy" id="1008152"/>
    <lineage>
        <taxon>Archaea</taxon>
        <taxon>Methanobacteriati</taxon>
        <taxon>Methanobacteriota</taxon>
        <taxon>Stenosarchaea group</taxon>
        <taxon>Halobacteria</taxon>
        <taxon>Halobacteriales</taxon>
        <taxon>Haladaptataceae</taxon>
        <taxon>Haladaptatus</taxon>
    </lineage>
</organism>
<protein>
    <submittedName>
        <fullName evidence="1">Uncharacterized protein</fullName>
    </submittedName>
</protein>
<dbReference type="AlphaFoldDB" id="A0AAV3UJE7"/>
<evidence type="ECO:0000313" key="1">
    <source>
        <dbReference type="EMBL" id="GAA5053433.1"/>
    </source>
</evidence>
<comment type="caution">
    <text evidence="1">The sequence shown here is derived from an EMBL/GenBank/DDBJ whole genome shotgun (WGS) entry which is preliminary data.</text>
</comment>
<keyword evidence="2" id="KW-1185">Reference proteome</keyword>
<name>A0AAV3UJE7_9EURY</name>
<accession>A0AAV3UJE7</accession>
<dbReference type="EMBL" id="BAABKX010000013">
    <property type="protein sequence ID" value="GAA5053433.1"/>
    <property type="molecule type" value="Genomic_DNA"/>
</dbReference>
<reference evidence="1 2" key="1">
    <citation type="journal article" date="2019" name="Int. J. Syst. Evol. Microbiol.">
        <title>The Global Catalogue of Microorganisms (GCM) 10K type strain sequencing project: providing services to taxonomists for standard genome sequencing and annotation.</title>
        <authorList>
            <consortium name="The Broad Institute Genomics Platform"/>
            <consortium name="The Broad Institute Genome Sequencing Center for Infectious Disease"/>
            <person name="Wu L."/>
            <person name="Ma J."/>
        </authorList>
    </citation>
    <scope>NUCLEOTIDE SEQUENCE [LARGE SCALE GENOMIC DNA]</scope>
    <source>
        <strain evidence="1 2">JCM 17504</strain>
    </source>
</reference>
<evidence type="ECO:0000313" key="2">
    <source>
        <dbReference type="Proteomes" id="UP001501729"/>
    </source>
</evidence>
<gene>
    <name evidence="1" type="ORF">GCM10025751_30700</name>
</gene>
<proteinExistence type="predicted"/>
<dbReference type="Proteomes" id="UP001501729">
    <property type="component" value="Unassembled WGS sequence"/>
</dbReference>
<sequence>MRGCEGSESCRRKHIVVGQSVGDASDPVIISETVPDGVSLLRGDGRDDAAVVDTDRVTLLLGKPQVGVERRREGIGDDSTLVRERPVADAVYQR</sequence>